<dbReference type="PANTHER" id="PTHR21015">
    <property type="entry name" value="UDP-N-ACETYLGLUCOSAMINE--N-ACETYLMURAMYL-(PENTAPEPTIDE) PYROPHOSPHORYL-UNDECAPRENOL N-ACETYLGLUCOSAMINE TRANSFERASE 1"/>
    <property type="match status" value="1"/>
</dbReference>
<evidence type="ECO:0000256" key="3">
    <source>
        <dbReference type="ARBA" id="ARBA00022676"/>
    </source>
</evidence>
<proteinExistence type="inferred from homology"/>
<dbReference type="RefSeq" id="WP_184234864.1">
    <property type="nucleotide sequence ID" value="NZ_JACHMJ010000001.1"/>
</dbReference>
<reference evidence="14 15" key="1">
    <citation type="submission" date="2020-08" db="EMBL/GenBank/DDBJ databases">
        <title>Sequencing the genomes of 1000 actinobacteria strains.</title>
        <authorList>
            <person name="Klenk H.-P."/>
        </authorList>
    </citation>
    <scope>NUCLEOTIDE SEQUENCE [LARGE SCALE GENOMIC DNA]</scope>
    <source>
        <strain evidence="14 15">DSM 105784</strain>
    </source>
</reference>
<dbReference type="InterPro" id="IPR007235">
    <property type="entry name" value="Glyco_trans_28_C"/>
</dbReference>
<comment type="pathway">
    <text evidence="10">Cell wall biogenesis; peptidoglycan biosynthesis.</text>
</comment>
<dbReference type="InterPro" id="IPR006009">
    <property type="entry name" value="GlcNAc_MurG"/>
</dbReference>
<evidence type="ECO:0000256" key="10">
    <source>
        <dbReference type="HAMAP-Rule" id="MF_00033"/>
    </source>
</evidence>
<keyword evidence="5 10" id="KW-0133">Cell shape</keyword>
<dbReference type="HAMAP" id="MF_00033">
    <property type="entry name" value="MurG"/>
    <property type="match status" value="1"/>
</dbReference>
<dbReference type="Proteomes" id="UP000536685">
    <property type="component" value="Unassembled WGS sequence"/>
</dbReference>
<dbReference type="SUPFAM" id="SSF53756">
    <property type="entry name" value="UDP-Glycosyltransferase/glycogen phosphorylase"/>
    <property type="match status" value="1"/>
</dbReference>
<dbReference type="UniPathway" id="UPA00219"/>
<evidence type="ECO:0000256" key="6">
    <source>
        <dbReference type="ARBA" id="ARBA00022984"/>
    </source>
</evidence>
<keyword evidence="4 10" id="KW-0808">Transferase</keyword>
<name>A0A841AKS6_9MICO</name>
<comment type="catalytic activity">
    <reaction evidence="10">
        <text>di-trans,octa-cis-undecaprenyl diphospho-N-acetyl-alpha-D-muramoyl-L-alanyl-D-glutamyl-meso-2,6-diaminopimeloyl-D-alanyl-D-alanine + UDP-N-acetyl-alpha-D-glucosamine = di-trans,octa-cis-undecaprenyl diphospho-[N-acetyl-alpha-D-glucosaminyl-(1-&gt;4)]-N-acetyl-alpha-D-muramoyl-L-alanyl-D-glutamyl-meso-2,6-diaminopimeloyl-D-alanyl-D-alanine + UDP + H(+)</text>
        <dbReference type="Rhea" id="RHEA:31227"/>
        <dbReference type="ChEBI" id="CHEBI:15378"/>
        <dbReference type="ChEBI" id="CHEBI:57705"/>
        <dbReference type="ChEBI" id="CHEBI:58223"/>
        <dbReference type="ChEBI" id="CHEBI:61387"/>
        <dbReference type="ChEBI" id="CHEBI:61388"/>
        <dbReference type="EC" id="2.4.1.227"/>
    </reaction>
</comment>
<evidence type="ECO:0000256" key="1">
    <source>
        <dbReference type="ARBA" id="ARBA00022475"/>
    </source>
</evidence>
<dbReference type="GO" id="GO:0071555">
    <property type="term" value="P:cell wall organization"/>
    <property type="evidence" value="ECO:0007669"/>
    <property type="project" value="UniProtKB-KW"/>
</dbReference>
<comment type="caution">
    <text evidence="14">The sequence shown here is derived from an EMBL/GenBank/DDBJ whole genome shotgun (WGS) entry which is preliminary data.</text>
</comment>
<keyword evidence="7 10" id="KW-0472">Membrane</keyword>
<feature type="region of interest" description="Disordered" evidence="11">
    <location>
        <begin position="359"/>
        <end position="384"/>
    </location>
</feature>
<evidence type="ECO:0000313" key="14">
    <source>
        <dbReference type="EMBL" id="MBB5842948.1"/>
    </source>
</evidence>
<feature type="binding site" evidence="10">
    <location>
        <begin position="11"/>
        <end position="13"/>
    </location>
    <ligand>
        <name>UDP-N-acetyl-alpha-D-glucosamine</name>
        <dbReference type="ChEBI" id="CHEBI:57705"/>
    </ligand>
</feature>
<evidence type="ECO:0000256" key="4">
    <source>
        <dbReference type="ARBA" id="ARBA00022679"/>
    </source>
</evidence>
<dbReference type="GO" id="GO:0051301">
    <property type="term" value="P:cell division"/>
    <property type="evidence" value="ECO:0007669"/>
    <property type="project" value="UniProtKB-KW"/>
</dbReference>
<dbReference type="GO" id="GO:0009252">
    <property type="term" value="P:peptidoglycan biosynthetic process"/>
    <property type="evidence" value="ECO:0007669"/>
    <property type="project" value="UniProtKB-UniRule"/>
</dbReference>
<evidence type="ECO:0000256" key="8">
    <source>
        <dbReference type="ARBA" id="ARBA00023306"/>
    </source>
</evidence>
<keyword evidence="2 10" id="KW-0132">Cell division</keyword>
<feature type="domain" description="Glycosyltransferase family 28 N-terminal" evidence="12">
    <location>
        <begin position="5"/>
        <end position="140"/>
    </location>
</feature>
<protein>
    <recommendedName>
        <fullName evidence="10">UDP-N-acetylglucosamine--N-acetylmuramyl-(pentapeptide) pyrophosphoryl-undecaprenol N-acetylglucosamine transferase</fullName>
        <ecNumber evidence="10">2.4.1.227</ecNumber>
    </recommendedName>
    <alternativeName>
        <fullName evidence="10">Undecaprenyl-PP-MurNAc-pentapeptide-UDPGlcNAc GlcNAc transferase</fullName>
    </alternativeName>
</protein>
<dbReference type="Pfam" id="PF04101">
    <property type="entry name" value="Glyco_tran_28_C"/>
    <property type="match status" value="1"/>
</dbReference>
<evidence type="ECO:0000256" key="2">
    <source>
        <dbReference type="ARBA" id="ARBA00022618"/>
    </source>
</evidence>
<feature type="compositionally biased region" description="Basic and acidic residues" evidence="11">
    <location>
        <begin position="374"/>
        <end position="384"/>
    </location>
</feature>
<accession>A0A841AKS6</accession>
<gene>
    <name evidence="10" type="primary">murG</name>
    <name evidence="14" type="ORF">HD599_001271</name>
</gene>
<dbReference type="GO" id="GO:0008360">
    <property type="term" value="P:regulation of cell shape"/>
    <property type="evidence" value="ECO:0007669"/>
    <property type="project" value="UniProtKB-KW"/>
</dbReference>
<keyword evidence="15" id="KW-1185">Reference proteome</keyword>
<feature type="binding site" evidence="10">
    <location>
        <position position="288"/>
    </location>
    <ligand>
        <name>UDP-N-acetyl-alpha-D-glucosamine</name>
        <dbReference type="ChEBI" id="CHEBI:57705"/>
    </ligand>
</feature>
<sequence>MTTYLLAGGGTAGHVNPLLATADRISDRHEDAAVVVLGTREGLEARLVPERGYELVTIARLPFPRRPSAAALKFPAAFRAAVDETRALIRDRGVDVVVGFGGYASAPAYIAAWREKVPLVVHEANAKPGIANRLGSWVTRYVGVAFQSTRLRGKTLVGMPLRVEVERLDRRAERATALKYFGLDEGKPTLLVTGGSSGARHINTTVSEAITFILGAGWQVVHIAGEKSEIVDPKLAGYRLLPYCNRMELAIAVADLAVSRAGSATVSEFSAVGVPAVYIPYPVGNGEQRFNAKDAVEAGGAVLVADADFTPEWVLSTLVPLLLDRALIAEMTAVAGVTGVLDGADRMVDLIDRAVAEHPVQPEPAAASSSDDDANGKIDTDDLS</sequence>
<organism evidence="14 15">
    <name type="scientific">Conyzicola lurida</name>
    <dbReference type="NCBI Taxonomy" id="1172621"/>
    <lineage>
        <taxon>Bacteria</taxon>
        <taxon>Bacillati</taxon>
        <taxon>Actinomycetota</taxon>
        <taxon>Actinomycetes</taxon>
        <taxon>Micrococcales</taxon>
        <taxon>Microbacteriaceae</taxon>
        <taxon>Conyzicola</taxon>
    </lineage>
</organism>
<feature type="binding site" evidence="10">
    <location>
        <position position="162"/>
    </location>
    <ligand>
        <name>UDP-N-acetyl-alpha-D-glucosamine</name>
        <dbReference type="ChEBI" id="CHEBI:57705"/>
    </ligand>
</feature>
<comment type="caution">
    <text evidence="10">Lacks conserved residue(s) required for the propagation of feature annotation.</text>
</comment>
<dbReference type="Pfam" id="PF03033">
    <property type="entry name" value="Glyco_transf_28"/>
    <property type="match status" value="1"/>
</dbReference>
<evidence type="ECO:0000256" key="5">
    <source>
        <dbReference type="ARBA" id="ARBA00022960"/>
    </source>
</evidence>
<dbReference type="GO" id="GO:0005886">
    <property type="term" value="C:plasma membrane"/>
    <property type="evidence" value="ECO:0007669"/>
    <property type="project" value="UniProtKB-SubCell"/>
</dbReference>
<evidence type="ECO:0000256" key="7">
    <source>
        <dbReference type="ARBA" id="ARBA00023136"/>
    </source>
</evidence>
<dbReference type="InterPro" id="IPR004276">
    <property type="entry name" value="GlycoTrans_28_N"/>
</dbReference>
<dbReference type="EMBL" id="JACHMJ010000001">
    <property type="protein sequence ID" value="MBB5842948.1"/>
    <property type="molecule type" value="Genomic_DNA"/>
</dbReference>
<keyword evidence="9 10" id="KW-0961">Cell wall biogenesis/degradation</keyword>
<keyword evidence="1 10" id="KW-1003">Cell membrane</keyword>
<dbReference type="Gene3D" id="3.40.50.2000">
    <property type="entry name" value="Glycogen Phosphorylase B"/>
    <property type="match status" value="2"/>
</dbReference>
<keyword evidence="3 10" id="KW-0328">Glycosyltransferase</keyword>
<evidence type="ECO:0000256" key="9">
    <source>
        <dbReference type="ARBA" id="ARBA00023316"/>
    </source>
</evidence>
<comment type="similarity">
    <text evidence="10">Belongs to the glycosyltransferase 28 family. MurG subfamily.</text>
</comment>
<comment type="function">
    <text evidence="10">Cell wall formation. Catalyzes the transfer of a GlcNAc subunit on undecaprenyl-pyrophosphoryl-MurNAc-pentapeptide (lipid intermediate I) to form undecaprenyl-pyrophosphoryl-MurNAc-(pentapeptide)GlcNAc (lipid intermediate II).</text>
</comment>
<evidence type="ECO:0000259" key="12">
    <source>
        <dbReference type="Pfam" id="PF03033"/>
    </source>
</evidence>
<dbReference type="InterPro" id="IPR018247">
    <property type="entry name" value="EF_Hand_1_Ca_BS"/>
</dbReference>
<evidence type="ECO:0000256" key="11">
    <source>
        <dbReference type="SAM" id="MobiDB-lite"/>
    </source>
</evidence>
<feature type="domain" description="Glycosyl transferase family 28 C-terminal" evidence="13">
    <location>
        <begin position="189"/>
        <end position="346"/>
    </location>
</feature>
<feature type="binding site" evidence="10">
    <location>
        <position position="125"/>
    </location>
    <ligand>
        <name>UDP-N-acetyl-alpha-D-glucosamine</name>
        <dbReference type="ChEBI" id="CHEBI:57705"/>
    </ligand>
</feature>
<dbReference type="CDD" id="cd03785">
    <property type="entry name" value="GT28_MurG"/>
    <property type="match status" value="1"/>
</dbReference>
<evidence type="ECO:0000313" key="15">
    <source>
        <dbReference type="Proteomes" id="UP000536685"/>
    </source>
</evidence>
<dbReference type="GO" id="GO:0005975">
    <property type="term" value="P:carbohydrate metabolic process"/>
    <property type="evidence" value="ECO:0007669"/>
    <property type="project" value="InterPro"/>
</dbReference>
<feature type="binding site" evidence="10">
    <location>
        <position position="196"/>
    </location>
    <ligand>
        <name>UDP-N-acetyl-alpha-D-glucosamine</name>
        <dbReference type="ChEBI" id="CHEBI:57705"/>
    </ligand>
</feature>
<dbReference type="PANTHER" id="PTHR21015:SF22">
    <property type="entry name" value="GLYCOSYLTRANSFERASE"/>
    <property type="match status" value="1"/>
</dbReference>
<dbReference type="PROSITE" id="PS00018">
    <property type="entry name" value="EF_HAND_1"/>
    <property type="match status" value="1"/>
</dbReference>
<keyword evidence="6 10" id="KW-0573">Peptidoglycan synthesis</keyword>
<dbReference type="AlphaFoldDB" id="A0A841AKS6"/>
<evidence type="ECO:0000259" key="13">
    <source>
        <dbReference type="Pfam" id="PF04101"/>
    </source>
</evidence>
<comment type="subcellular location">
    <subcellularLocation>
        <location evidence="10">Cell membrane</location>
        <topology evidence="10">Peripheral membrane protein</topology>
        <orientation evidence="10">Cytoplasmic side</orientation>
    </subcellularLocation>
</comment>
<dbReference type="GO" id="GO:0050511">
    <property type="term" value="F:undecaprenyldiphospho-muramoylpentapeptide beta-N-acetylglucosaminyltransferase activity"/>
    <property type="evidence" value="ECO:0007669"/>
    <property type="project" value="UniProtKB-UniRule"/>
</dbReference>
<dbReference type="EC" id="2.4.1.227" evidence="10"/>
<keyword evidence="8 10" id="KW-0131">Cell cycle</keyword>